<dbReference type="InterPro" id="IPR000436">
    <property type="entry name" value="Sushi_SCR_CCP_dom"/>
</dbReference>
<sequence length="398" mass="46846">MWRLLGISLLYLVQVFAEDAQWKNHNCPAPRSPANGISFIFHDGALVRYRCHPGYVMRGRAYARCIKNKWDRRTPVCIRRNDRGMEELEFRSKTSYTEMPKSDQHYTLPEPSSTSRSLFDWEKESLTPPYGDGPNRLPVINGIWKTSERPSVHLFTIGNDNNVAKDLIREEIGIAEVRQRQLEEVQRTRAGDRTIPKYRPVENLRAPTKPRYHGSISVVVLPSEPKKQRFDITTRRPKRNKDKRQKGKNRRGKNKNRKSSEELRHKPEGRVSTKSQDRQNYWRNNRNSVHQRNSRPYQPPPFTSRPSHDQMIGDLSSSQYDDTCYETIRGRRIPMRAPQIPNAFVYKYDSRKHYSNPDTYYLIVHYNCRHGYTLHNKEANKLYCQNGQWVGETPLCEE</sequence>
<feature type="compositionally biased region" description="Basic residues" evidence="5">
    <location>
        <begin position="235"/>
        <end position="257"/>
    </location>
</feature>
<reference evidence="8" key="1">
    <citation type="submission" date="2016-11" db="EMBL/GenBank/DDBJ databases">
        <title>Venom-gland transcriptomics and venom proteomics of the black-back scorpion (Hadrurus spadix) reveal detectability challenges and an unexplored realm of animal toxin diversity.</title>
        <authorList>
            <person name="Rokyta D.R."/>
            <person name="Ward M.J."/>
        </authorList>
    </citation>
    <scope>NUCLEOTIDE SEQUENCE</scope>
    <source>
        <tissue evidence="8">Venom gland</tissue>
    </source>
</reference>
<dbReference type="EMBL" id="GFAH01000281">
    <property type="protein sequence ID" value="JAV48108.1"/>
    <property type="molecule type" value="Transcribed_RNA"/>
</dbReference>
<dbReference type="PANTHER" id="PTHR45656">
    <property type="entry name" value="PROTEIN CBR-CLEC-78"/>
    <property type="match status" value="1"/>
</dbReference>
<protein>
    <recommendedName>
        <fullName evidence="7">Sushi domain-containing protein</fullName>
    </recommendedName>
</protein>
<evidence type="ECO:0000256" key="6">
    <source>
        <dbReference type="SAM" id="SignalP"/>
    </source>
</evidence>
<keyword evidence="4" id="KW-0768">Sushi</keyword>
<accession>A0A1W7RAD5</accession>
<dbReference type="SUPFAM" id="SSF57535">
    <property type="entry name" value="Complement control module/SCR domain"/>
    <property type="match status" value="2"/>
</dbReference>
<name>A0A1W7RAD5_9SCOR</name>
<evidence type="ECO:0000256" key="4">
    <source>
        <dbReference type="PROSITE-ProRule" id="PRU00302"/>
    </source>
</evidence>
<feature type="compositionally biased region" description="Polar residues" evidence="5">
    <location>
        <begin position="278"/>
        <end position="296"/>
    </location>
</feature>
<feature type="chain" id="PRO_5010884584" description="Sushi domain-containing protein" evidence="6">
    <location>
        <begin position="18"/>
        <end position="398"/>
    </location>
</feature>
<dbReference type="Pfam" id="PF00084">
    <property type="entry name" value="Sushi"/>
    <property type="match status" value="2"/>
</dbReference>
<evidence type="ECO:0000256" key="5">
    <source>
        <dbReference type="SAM" id="MobiDB-lite"/>
    </source>
</evidence>
<dbReference type="CDD" id="cd00033">
    <property type="entry name" value="CCP"/>
    <property type="match status" value="2"/>
</dbReference>
<feature type="domain" description="Sushi" evidence="7">
    <location>
        <begin position="335"/>
        <end position="398"/>
    </location>
</feature>
<evidence type="ECO:0000256" key="2">
    <source>
        <dbReference type="ARBA" id="ARBA00022737"/>
    </source>
</evidence>
<dbReference type="AlphaFoldDB" id="A0A1W7RAD5"/>
<keyword evidence="2" id="KW-0677">Repeat</keyword>
<dbReference type="PANTHER" id="PTHR45656:SF4">
    <property type="entry name" value="PROTEIN CBR-CLEC-78"/>
    <property type="match status" value="1"/>
</dbReference>
<dbReference type="Gene3D" id="2.10.70.10">
    <property type="entry name" value="Complement Module, domain 1"/>
    <property type="match status" value="2"/>
</dbReference>
<feature type="compositionally biased region" description="Basic and acidic residues" evidence="5">
    <location>
        <begin position="185"/>
        <end position="202"/>
    </location>
</feature>
<dbReference type="InterPro" id="IPR035976">
    <property type="entry name" value="Sushi/SCR/CCP_sf"/>
</dbReference>
<feature type="compositionally biased region" description="Basic and acidic residues" evidence="5">
    <location>
        <begin position="224"/>
        <end position="234"/>
    </location>
</feature>
<keyword evidence="1 6" id="KW-0732">Signal</keyword>
<evidence type="ECO:0000259" key="7">
    <source>
        <dbReference type="PROSITE" id="PS50923"/>
    </source>
</evidence>
<feature type="domain" description="Sushi" evidence="7">
    <location>
        <begin position="25"/>
        <end position="79"/>
    </location>
</feature>
<dbReference type="PROSITE" id="PS50923">
    <property type="entry name" value="SUSHI"/>
    <property type="match status" value="2"/>
</dbReference>
<keyword evidence="3" id="KW-1015">Disulfide bond</keyword>
<dbReference type="SMART" id="SM00032">
    <property type="entry name" value="CCP"/>
    <property type="match status" value="2"/>
</dbReference>
<feature type="region of interest" description="Disordered" evidence="5">
    <location>
        <begin position="185"/>
        <end position="316"/>
    </location>
</feature>
<dbReference type="InterPro" id="IPR051277">
    <property type="entry name" value="SEZ6_CSMD_C4BPB_Regulators"/>
</dbReference>
<feature type="compositionally biased region" description="Basic and acidic residues" evidence="5">
    <location>
        <begin position="258"/>
        <end position="277"/>
    </location>
</feature>
<evidence type="ECO:0000256" key="3">
    <source>
        <dbReference type="ARBA" id="ARBA00023157"/>
    </source>
</evidence>
<organism evidence="8">
    <name type="scientific">Hadrurus spadix</name>
    <dbReference type="NCBI Taxonomy" id="141984"/>
    <lineage>
        <taxon>Eukaryota</taxon>
        <taxon>Metazoa</taxon>
        <taxon>Ecdysozoa</taxon>
        <taxon>Arthropoda</taxon>
        <taxon>Chelicerata</taxon>
        <taxon>Arachnida</taxon>
        <taxon>Scorpiones</taxon>
        <taxon>Iurida</taxon>
        <taxon>Iuroidea</taxon>
        <taxon>Hadrurus</taxon>
    </lineage>
</organism>
<evidence type="ECO:0000313" key="8">
    <source>
        <dbReference type="EMBL" id="JAV48108.1"/>
    </source>
</evidence>
<evidence type="ECO:0000256" key="1">
    <source>
        <dbReference type="ARBA" id="ARBA00022729"/>
    </source>
</evidence>
<proteinExistence type="predicted"/>
<comment type="caution">
    <text evidence="4">Lacks conserved residue(s) required for the propagation of feature annotation.</text>
</comment>
<feature type="signal peptide" evidence="6">
    <location>
        <begin position="1"/>
        <end position="17"/>
    </location>
</feature>